<dbReference type="CDD" id="cd00096">
    <property type="entry name" value="Ig"/>
    <property type="match status" value="1"/>
</dbReference>
<dbReference type="Pfam" id="PF13927">
    <property type="entry name" value="Ig_3"/>
    <property type="match status" value="1"/>
</dbReference>
<dbReference type="InterPro" id="IPR036179">
    <property type="entry name" value="Ig-like_dom_sf"/>
</dbReference>
<dbReference type="PROSITE" id="PS50835">
    <property type="entry name" value="IG_LIKE"/>
    <property type="match status" value="2"/>
</dbReference>
<reference evidence="6" key="3">
    <citation type="submission" date="2025-09" db="UniProtKB">
        <authorList>
            <consortium name="Ensembl"/>
        </authorList>
    </citation>
    <scope>IDENTIFICATION</scope>
</reference>
<keyword evidence="3" id="KW-0472">Membrane</keyword>
<sequence>MKVIVLFVFVLGALSAAGEVFFANVGDKVTLNCGVNSYRNSLKWYNRYDFLHSVDQRGFPRKGNVELAQRSVVRQTNLEISSVRETDAGEFECSADWTPRYHSLVVFSVSVSVKPSAVLKPNDEAMLQCEVKGQPQGCEVKWQSPNADSPTDSSTVQLKPVTSSHNGAWECIVTCGSNKLSERLTITVQEPPTTTKSPPKLNGKSEKPCGTNCGNDDASPRLLGLAWWVWVAIGVGCLVAILLMVCVIVLCVRVKRRKKRFLKMKGQQRPRHKKYCQCDHPTAAAKPKQGRRREKPSALPLHPA</sequence>
<dbReference type="InterPro" id="IPR007110">
    <property type="entry name" value="Ig-like_dom"/>
</dbReference>
<feature type="signal peptide" evidence="4">
    <location>
        <begin position="1"/>
        <end position="18"/>
    </location>
</feature>
<dbReference type="SUPFAM" id="SSF48726">
    <property type="entry name" value="Immunoglobulin"/>
    <property type="match status" value="2"/>
</dbReference>
<keyword evidence="7" id="KW-1185">Reference proteome</keyword>
<dbReference type="InterPro" id="IPR003599">
    <property type="entry name" value="Ig_sub"/>
</dbReference>
<dbReference type="Pfam" id="PF00047">
    <property type="entry name" value="ig"/>
    <property type="match status" value="1"/>
</dbReference>
<evidence type="ECO:0000259" key="5">
    <source>
        <dbReference type="PROSITE" id="PS50835"/>
    </source>
</evidence>
<evidence type="ECO:0000256" key="2">
    <source>
        <dbReference type="SAM" id="MobiDB-lite"/>
    </source>
</evidence>
<evidence type="ECO:0000256" key="3">
    <source>
        <dbReference type="SAM" id="Phobius"/>
    </source>
</evidence>
<dbReference type="SMART" id="SM00409">
    <property type="entry name" value="IG"/>
    <property type="match status" value="2"/>
</dbReference>
<keyword evidence="3" id="KW-1133">Transmembrane helix</keyword>
<feature type="region of interest" description="Disordered" evidence="2">
    <location>
        <begin position="278"/>
        <end position="304"/>
    </location>
</feature>
<evidence type="ECO:0000256" key="1">
    <source>
        <dbReference type="ARBA" id="ARBA00023319"/>
    </source>
</evidence>
<keyword evidence="4" id="KW-0732">Signal</keyword>
<evidence type="ECO:0000313" key="7">
    <source>
        <dbReference type="Proteomes" id="UP000265160"/>
    </source>
</evidence>
<accession>A0A3P9CPI7</accession>
<feature type="transmembrane region" description="Helical" evidence="3">
    <location>
        <begin position="227"/>
        <end position="254"/>
    </location>
</feature>
<dbReference type="Gene3D" id="1.20.5.900">
    <property type="entry name" value="transmembrane domain of human cd4"/>
    <property type="match status" value="1"/>
</dbReference>
<reference evidence="6" key="2">
    <citation type="submission" date="2025-08" db="UniProtKB">
        <authorList>
            <consortium name="Ensembl"/>
        </authorList>
    </citation>
    <scope>IDENTIFICATION</scope>
</reference>
<reference evidence="6 7" key="1">
    <citation type="journal article" date="2014" name="Nature">
        <title>The genomic substrate for adaptive radiation in African cichlid fish.</title>
        <authorList>
            <person name="Brawand D."/>
            <person name="Wagner C.E."/>
            <person name="Li Y.I."/>
            <person name="Malinsky M."/>
            <person name="Keller I."/>
            <person name="Fan S."/>
            <person name="Simakov O."/>
            <person name="Ng A.Y."/>
            <person name="Lim Z.W."/>
            <person name="Bezault E."/>
            <person name="Turner-Maier J."/>
            <person name="Johnson J."/>
            <person name="Alcazar R."/>
            <person name="Noh H.J."/>
            <person name="Russell P."/>
            <person name="Aken B."/>
            <person name="Alfoldi J."/>
            <person name="Amemiya C."/>
            <person name="Azzouzi N."/>
            <person name="Baroiller J.F."/>
            <person name="Barloy-Hubler F."/>
            <person name="Berlin A."/>
            <person name="Bloomquist R."/>
            <person name="Carleton K.L."/>
            <person name="Conte M.A."/>
            <person name="D'Cotta H."/>
            <person name="Eshel O."/>
            <person name="Gaffney L."/>
            <person name="Galibert F."/>
            <person name="Gante H.F."/>
            <person name="Gnerre S."/>
            <person name="Greuter L."/>
            <person name="Guyon R."/>
            <person name="Haddad N.S."/>
            <person name="Haerty W."/>
            <person name="Harris R.M."/>
            <person name="Hofmann H.A."/>
            <person name="Hourlier T."/>
            <person name="Hulata G."/>
            <person name="Jaffe D.B."/>
            <person name="Lara M."/>
            <person name="Lee A.P."/>
            <person name="MacCallum I."/>
            <person name="Mwaiko S."/>
            <person name="Nikaido M."/>
            <person name="Nishihara H."/>
            <person name="Ozouf-Costaz C."/>
            <person name="Penman D.J."/>
            <person name="Przybylski D."/>
            <person name="Rakotomanga M."/>
            <person name="Renn S.C.P."/>
            <person name="Ribeiro F.J."/>
            <person name="Ron M."/>
            <person name="Salzburger W."/>
            <person name="Sanchez-Pulido L."/>
            <person name="Santos M.E."/>
            <person name="Searle S."/>
            <person name="Sharpe T."/>
            <person name="Swofford R."/>
            <person name="Tan F.J."/>
            <person name="Williams L."/>
            <person name="Young S."/>
            <person name="Yin S."/>
            <person name="Okada N."/>
            <person name="Kocher T.D."/>
            <person name="Miska E.A."/>
            <person name="Lander E.S."/>
            <person name="Venkatesh B."/>
            <person name="Fernald R.D."/>
            <person name="Meyer A."/>
            <person name="Ponting C.P."/>
            <person name="Streelman J.T."/>
            <person name="Lindblad-Toh K."/>
            <person name="Seehausen O."/>
            <person name="Di Palma F."/>
        </authorList>
    </citation>
    <scope>NUCLEOTIDE SEQUENCE</scope>
</reference>
<evidence type="ECO:0000256" key="4">
    <source>
        <dbReference type="SAM" id="SignalP"/>
    </source>
</evidence>
<name>A0A3P9CPI7_9CICH</name>
<dbReference type="PANTHER" id="PTHR11422">
    <property type="entry name" value="T-CELL SURFACE GLYCOPROTEIN CD4"/>
    <property type="match status" value="1"/>
</dbReference>
<keyword evidence="3" id="KW-0812">Transmembrane</keyword>
<protein>
    <submittedName>
        <fullName evidence="6">Uncharacterized LOC101486782</fullName>
    </submittedName>
</protein>
<dbReference type="InterPro" id="IPR013783">
    <property type="entry name" value="Ig-like_fold"/>
</dbReference>
<dbReference type="AlphaFoldDB" id="A0A3P9CPI7"/>
<feature type="chain" id="PRO_5018270019" evidence="4">
    <location>
        <begin position="19"/>
        <end position="304"/>
    </location>
</feature>
<evidence type="ECO:0000313" key="6">
    <source>
        <dbReference type="Ensembl" id="ENSMZEP00005023949.1"/>
    </source>
</evidence>
<dbReference type="Gene3D" id="2.60.40.10">
    <property type="entry name" value="Immunoglobulins"/>
    <property type="match status" value="2"/>
</dbReference>
<dbReference type="Ensembl" id="ENSMZET00005024734.1">
    <property type="protein sequence ID" value="ENSMZEP00005023949.1"/>
    <property type="gene ID" value="ENSMZEG00005017908.1"/>
</dbReference>
<proteinExistence type="predicted"/>
<keyword evidence="1" id="KW-0393">Immunoglobulin domain</keyword>
<dbReference type="Proteomes" id="UP000265160">
    <property type="component" value="LG11"/>
</dbReference>
<feature type="domain" description="Ig-like" evidence="5">
    <location>
        <begin position="99"/>
        <end position="187"/>
    </location>
</feature>
<feature type="domain" description="Ig-like" evidence="5">
    <location>
        <begin position="26"/>
        <end position="95"/>
    </location>
</feature>
<dbReference type="GeneTree" id="ENSGT00510000054197"/>
<organism evidence="6 7">
    <name type="scientific">Maylandia zebra</name>
    <name type="common">zebra mbuna</name>
    <dbReference type="NCBI Taxonomy" id="106582"/>
    <lineage>
        <taxon>Eukaryota</taxon>
        <taxon>Metazoa</taxon>
        <taxon>Chordata</taxon>
        <taxon>Craniata</taxon>
        <taxon>Vertebrata</taxon>
        <taxon>Euteleostomi</taxon>
        <taxon>Actinopterygii</taxon>
        <taxon>Neopterygii</taxon>
        <taxon>Teleostei</taxon>
        <taxon>Neoteleostei</taxon>
        <taxon>Acanthomorphata</taxon>
        <taxon>Ovalentaria</taxon>
        <taxon>Cichlomorphae</taxon>
        <taxon>Cichliformes</taxon>
        <taxon>Cichlidae</taxon>
        <taxon>African cichlids</taxon>
        <taxon>Pseudocrenilabrinae</taxon>
        <taxon>Haplochromini</taxon>
        <taxon>Maylandia</taxon>
        <taxon>Maylandia zebra complex</taxon>
    </lineage>
</organism>
<dbReference type="PANTHER" id="PTHR11422:SF6">
    <property type="entry name" value="HEMICENTIN-1 ISOFORM X1"/>
    <property type="match status" value="1"/>
</dbReference>
<dbReference type="InterPro" id="IPR013151">
    <property type="entry name" value="Immunoglobulin_dom"/>
</dbReference>